<comment type="caution">
    <text evidence="2">The sequence shown here is derived from an EMBL/GenBank/DDBJ whole genome shotgun (WGS) entry which is preliminary data.</text>
</comment>
<evidence type="ECO:0000313" key="2">
    <source>
        <dbReference type="EMBL" id="GLW62914.1"/>
    </source>
</evidence>
<feature type="compositionally biased region" description="Low complexity" evidence="1">
    <location>
        <begin position="169"/>
        <end position="187"/>
    </location>
</feature>
<dbReference type="Proteomes" id="UP001165124">
    <property type="component" value="Unassembled WGS sequence"/>
</dbReference>
<keyword evidence="3" id="KW-1185">Reference proteome</keyword>
<accession>A0A9W6UTM6</accession>
<gene>
    <name evidence="2" type="ORF">Arub01_11580</name>
</gene>
<dbReference type="AlphaFoldDB" id="A0A9W6UTM6"/>
<organism evidence="2 3">
    <name type="scientific">Actinomadura rubrobrunea</name>
    <dbReference type="NCBI Taxonomy" id="115335"/>
    <lineage>
        <taxon>Bacteria</taxon>
        <taxon>Bacillati</taxon>
        <taxon>Actinomycetota</taxon>
        <taxon>Actinomycetes</taxon>
        <taxon>Streptosporangiales</taxon>
        <taxon>Thermomonosporaceae</taxon>
        <taxon>Actinomadura</taxon>
    </lineage>
</organism>
<proteinExistence type="predicted"/>
<sequence>MLVVSLVGACGGERRARLATTPLPMQPSGLAVGGDVQAHATVAAQVRLTPEQVRQIADACRATTDLPQVGDECAKEVNDKFRRNKGMPCRSKQDACLTAKTVAAPTKPQDDEGSDVAGYIQLTAPECGDNVCLRVGVVEPKVFTEIVEPARHTTVSPESEGPTAPPTPGTSTPGTVTTTSTPSPTEESPTETEEPRPTPVPDESP</sequence>
<reference evidence="2" key="1">
    <citation type="submission" date="2023-02" db="EMBL/GenBank/DDBJ databases">
        <title>Actinomadura rubrobrunea NBRC 14622.</title>
        <authorList>
            <person name="Ichikawa N."/>
            <person name="Sato H."/>
            <person name="Tonouchi N."/>
        </authorList>
    </citation>
    <scope>NUCLEOTIDE SEQUENCE</scope>
    <source>
        <strain evidence="2">NBRC 14622</strain>
    </source>
</reference>
<feature type="region of interest" description="Disordered" evidence="1">
    <location>
        <begin position="149"/>
        <end position="205"/>
    </location>
</feature>
<dbReference type="RefSeq" id="WP_146150202.1">
    <property type="nucleotide sequence ID" value="NZ_BSRZ01000002.1"/>
</dbReference>
<name>A0A9W6UTM6_9ACTN</name>
<dbReference type="EMBL" id="BSRZ01000002">
    <property type="protein sequence ID" value="GLW62914.1"/>
    <property type="molecule type" value="Genomic_DNA"/>
</dbReference>
<evidence type="ECO:0000313" key="3">
    <source>
        <dbReference type="Proteomes" id="UP001165124"/>
    </source>
</evidence>
<protein>
    <submittedName>
        <fullName evidence="2">Uncharacterized protein</fullName>
    </submittedName>
</protein>
<evidence type="ECO:0000256" key="1">
    <source>
        <dbReference type="SAM" id="MobiDB-lite"/>
    </source>
</evidence>